<keyword evidence="3" id="KW-1185">Reference proteome</keyword>
<reference evidence="2 3" key="1">
    <citation type="submission" date="2023-07" db="EMBL/GenBank/DDBJ databases">
        <title>Sorghum-associated microbial communities from plants grown in Nebraska, USA.</title>
        <authorList>
            <person name="Schachtman D."/>
        </authorList>
    </citation>
    <scope>NUCLEOTIDE SEQUENCE [LARGE SCALE GENOMIC DNA]</scope>
    <source>
        <strain evidence="2 3">DS1607</strain>
    </source>
</reference>
<protein>
    <submittedName>
        <fullName evidence="2">Uncharacterized protein</fullName>
    </submittedName>
</protein>
<name>A0ABT9SCS7_9BURK</name>
<dbReference type="RefSeq" id="WP_307691420.1">
    <property type="nucleotide sequence ID" value="NZ_JAUSRO010000013.1"/>
</dbReference>
<keyword evidence="1" id="KW-0732">Signal</keyword>
<comment type="caution">
    <text evidence="2">The sequence shown here is derived from an EMBL/GenBank/DDBJ whole genome shotgun (WGS) entry which is preliminary data.</text>
</comment>
<accession>A0ABT9SCS7</accession>
<evidence type="ECO:0000313" key="2">
    <source>
        <dbReference type="EMBL" id="MDP9901653.1"/>
    </source>
</evidence>
<organism evidence="2 3">
    <name type="scientific">Variovorax ginsengisoli</name>
    <dbReference type="NCBI Taxonomy" id="363844"/>
    <lineage>
        <taxon>Bacteria</taxon>
        <taxon>Pseudomonadati</taxon>
        <taxon>Pseudomonadota</taxon>
        <taxon>Betaproteobacteria</taxon>
        <taxon>Burkholderiales</taxon>
        <taxon>Comamonadaceae</taxon>
        <taxon>Variovorax</taxon>
    </lineage>
</organism>
<dbReference type="Proteomes" id="UP001226867">
    <property type="component" value="Unassembled WGS sequence"/>
</dbReference>
<evidence type="ECO:0000256" key="1">
    <source>
        <dbReference type="SAM" id="SignalP"/>
    </source>
</evidence>
<feature type="signal peptide" evidence="1">
    <location>
        <begin position="1"/>
        <end position="17"/>
    </location>
</feature>
<feature type="chain" id="PRO_5047218057" evidence="1">
    <location>
        <begin position="18"/>
        <end position="75"/>
    </location>
</feature>
<proteinExistence type="predicted"/>
<dbReference type="EMBL" id="JAUSRO010000013">
    <property type="protein sequence ID" value="MDP9901653.1"/>
    <property type="molecule type" value="Genomic_DNA"/>
</dbReference>
<sequence length="75" mass="7669">MLIATKIAMASGVAALALGGPAVVDPANADAAGAQRASATVAAQETPQQRRMRQWEASTYCPAGCSIGQAFNLRH</sequence>
<gene>
    <name evidence="2" type="ORF">J2W36_003922</name>
</gene>
<evidence type="ECO:0000313" key="3">
    <source>
        <dbReference type="Proteomes" id="UP001226867"/>
    </source>
</evidence>